<dbReference type="InterPro" id="IPR036179">
    <property type="entry name" value="Ig-like_dom_sf"/>
</dbReference>
<evidence type="ECO:0000313" key="10">
    <source>
        <dbReference type="Proteomes" id="UP001152803"/>
    </source>
</evidence>
<evidence type="ECO:0000256" key="1">
    <source>
        <dbReference type="ARBA" id="ARBA00004236"/>
    </source>
</evidence>
<keyword evidence="10" id="KW-1185">Reference proteome</keyword>
<evidence type="ECO:0000259" key="8">
    <source>
        <dbReference type="PROSITE" id="PS50835"/>
    </source>
</evidence>
<dbReference type="SMART" id="SM00408">
    <property type="entry name" value="IGc2"/>
    <property type="match status" value="1"/>
</dbReference>
<proteinExistence type="predicted"/>
<name>A0A9Q1HM13_CONCO</name>
<evidence type="ECO:0000256" key="3">
    <source>
        <dbReference type="ARBA" id="ARBA00022729"/>
    </source>
</evidence>
<evidence type="ECO:0000256" key="4">
    <source>
        <dbReference type="ARBA" id="ARBA00022859"/>
    </source>
</evidence>
<dbReference type="GO" id="GO:0009617">
    <property type="term" value="P:response to bacterium"/>
    <property type="evidence" value="ECO:0007669"/>
    <property type="project" value="TreeGrafter"/>
</dbReference>
<dbReference type="InterPro" id="IPR052051">
    <property type="entry name" value="TCR_complex_component"/>
</dbReference>
<dbReference type="GO" id="GO:0002376">
    <property type="term" value="P:immune system process"/>
    <property type="evidence" value="ECO:0007669"/>
    <property type="project" value="UniProtKB-KW"/>
</dbReference>
<dbReference type="InterPro" id="IPR003598">
    <property type="entry name" value="Ig_sub2"/>
</dbReference>
<evidence type="ECO:0000256" key="7">
    <source>
        <dbReference type="ARBA" id="ARBA00023180"/>
    </source>
</evidence>
<keyword evidence="2" id="KW-1003">Cell membrane</keyword>
<sequence length="186" mass="20323">LPLTCDLLLENDQLKSSYSVHFEFYSAGYNRVSTRGETQGQKSSDTAMAALCVILVFFSKLCGLLGQSVVQPNTVVTAQLGDTVTLPCFCSDIEGAAAIRWIKQPLGQKLQDVAKMVNYQSDAVFFNEFKNSTRLRAKTAKGSFNLTVSNVEPSDSATYYCAFIHLFNEISFGNGSTLMVTGPESQ</sequence>
<comment type="caution">
    <text evidence="9">The sequence shown here is derived from an EMBL/GenBank/DDBJ whole genome shotgun (WGS) entry which is preliminary data.</text>
</comment>
<dbReference type="EMBL" id="JAFJMO010001536">
    <property type="protein sequence ID" value="KAJ8245028.1"/>
    <property type="molecule type" value="Genomic_DNA"/>
</dbReference>
<keyword evidence="6" id="KW-1015">Disulfide bond</keyword>
<evidence type="ECO:0000256" key="5">
    <source>
        <dbReference type="ARBA" id="ARBA00023136"/>
    </source>
</evidence>
<evidence type="ECO:0000313" key="9">
    <source>
        <dbReference type="EMBL" id="KAJ8245028.1"/>
    </source>
</evidence>
<feature type="non-terminal residue" evidence="9">
    <location>
        <position position="1"/>
    </location>
</feature>
<dbReference type="OrthoDB" id="6370831at2759"/>
<evidence type="ECO:0000256" key="2">
    <source>
        <dbReference type="ARBA" id="ARBA00022475"/>
    </source>
</evidence>
<reference evidence="9" key="1">
    <citation type="journal article" date="2023" name="Science">
        <title>Genome structures resolve the early diversification of teleost fishes.</title>
        <authorList>
            <person name="Parey E."/>
            <person name="Louis A."/>
            <person name="Montfort J."/>
            <person name="Bouchez O."/>
            <person name="Roques C."/>
            <person name="Iampietro C."/>
            <person name="Lluch J."/>
            <person name="Castinel A."/>
            <person name="Donnadieu C."/>
            <person name="Desvignes T."/>
            <person name="Floi Bucao C."/>
            <person name="Jouanno E."/>
            <person name="Wen M."/>
            <person name="Mejri S."/>
            <person name="Dirks R."/>
            <person name="Jansen H."/>
            <person name="Henkel C."/>
            <person name="Chen W.J."/>
            <person name="Zahm M."/>
            <person name="Cabau C."/>
            <person name="Klopp C."/>
            <person name="Thompson A.W."/>
            <person name="Robinson-Rechavi M."/>
            <person name="Braasch I."/>
            <person name="Lecointre G."/>
            <person name="Bobe J."/>
            <person name="Postlethwait J.H."/>
            <person name="Berthelot C."/>
            <person name="Roest Crollius H."/>
            <person name="Guiguen Y."/>
        </authorList>
    </citation>
    <scope>NUCLEOTIDE SEQUENCE</scope>
    <source>
        <strain evidence="9">Concon-B</strain>
    </source>
</reference>
<dbReference type="SMART" id="SM00406">
    <property type="entry name" value="IGv"/>
    <property type="match status" value="1"/>
</dbReference>
<keyword evidence="7" id="KW-0325">Glycoprotein</keyword>
<dbReference type="PANTHER" id="PTHR19433">
    <property type="entry name" value="T-CELL RECEPTOR ALPHA CHAIN V REGION-RELATED"/>
    <property type="match status" value="1"/>
</dbReference>
<organism evidence="9 10">
    <name type="scientific">Conger conger</name>
    <name type="common">Conger eel</name>
    <name type="synonym">Muraena conger</name>
    <dbReference type="NCBI Taxonomy" id="82655"/>
    <lineage>
        <taxon>Eukaryota</taxon>
        <taxon>Metazoa</taxon>
        <taxon>Chordata</taxon>
        <taxon>Craniata</taxon>
        <taxon>Vertebrata</taxon>
        <taxon>Euteleostomi</taxon>
        <taxon>Actinopterygii</taxon>
        <taxon>Neopterygii</taxon>
        <taxon>Teleostei</taxon>
        <taxon>Anguilliformes</taxon>
        <taxon>Congridae</taxon>
        <taxon>Conger</taxon>
    </lineage>
</organism>
<gene>
    <name evidence="9" type="ORF">COCON_G00236330</name>
</gene>
<dbReference type="AlphaFoldDB" id="A0A9Q1HM13"/>
<keyword evidence="4" id="KW-0391">Immunity</keyword>
<dbReference type="Pfam" id="PF07686">
    <property type="entry name" value="V-set"/>
    <property type="match status" value="1"/>
</dbReference>
<dbReference type="InterPro" id="IPR003599">
    <property type="entry name" value="Ig_sub"/>
</dbReference>
<dbReference type="SMART" id="SM00409">
    <property type="entry name" value="IG"/>
    <property type="match status" value="1"/>
</dbReference>
<dbReference type="SUPFAM" id="SSF48726">
    <property type="entry name" value="Immunoglobulin"/>
    <property type="match status" value="1"/>
</dbReference>
<comment type="subcellular location">
    <subcellularLocation>
        <location evidence="1">Cell membrane</location>
    </subcellularLocation>
</comment>
<protein>
    <recommendedName>
        <fullName evidence="8">Ig-like domain-containing protein</fullName>
    </recommendedName>
</protein>
<dbReference type="Gene3D" id="2.60.40.10">
    <property type="entry name" value="Immunoglobulins"/>
    <property type="match status" value="1"/>
</dbReference>
<dbReference type="InterPro" id="IPR013783">
    <property type="entry name" value="Ig-like_fold"/>
</dbReference>
<dbReference type="GO" id="GO:0005886">
    <property type="term" value="C:plasma membrane"/>
    <property type="evidence" value="ECO:0007669"/>
    <property type="project" value="UniProtKB-SubCell"/>
</dbReference>
<evidence type="ECO:0000256" key="6">
    <source>
        <dbReference type="ARBA" id="ARBA00023157"/>
    </source>
</evidence>
<feature type="domain" description="Ig-like" evidence="8">
    <location>
        <begin position="67"/>
        <end position="181"/>
    </location>
</feature>
<dbReference type="Proteomes" id="UP001152803">
    <property type="component" value="Unassembled WGS sequence"/>
</dbReference>
<keyword evidence="3" id="KW-0732">Signal</keyword>
<feature type="non-terminal residue" evidence="9">
    <location>
        <position position="186"/>
    </location>
</feature>
<dbReference type="PANTHER" id="PTHR19433:SF133">
    <property type="entry name" value="IMMUNE-TYPE RECEPTOR 5 PRECURSOR-RELATED"/>
    <property type="match status" value="1"/>
</dbReference>
<dbReference type="InterPro" id="IPR007110">
    <property type="entry name" value="Ig-like_dom"/>
</dbReference>
<accession>A0A9Q1HM13</accession>
<keyword evidence="5" id="KW-0472">Membrane</keyword>
<dbReference type="PROSITE" id="PS50835">
    <property type="entry name" value="IG_LIKE"/>
    <property type="match status" value="1"/>
</dbReference>
<dbReference type="InterPro" id="IPR013106">
    <property type="entry name" value="Ig_V-set"/>
</dbReference>